<keyword evidence="4" id="KW-0032">Aminotransferase</keyword>
<dbReference type="GO" id="GO:0008483">
    <property type="term" value="F:transaminase activity"/>
    <property type="evidence" value="ECO:0007669"/>
    <property type="project" value="UniProtKB-KW"/>
</dbReference>
<dbReference type="PIRSF" id="PIRSF000390">
    <property type="entry name" value="PLP_StrS"/>
    <property type="match status" value="1"/>
</dbReference>
<keyword evidence="5" id="KW-1185">Reference proteome</keyword>
<dbReference type="Proteomes" id="UP000597338">
    <property type="component" value="Unassembled WGS sequence"/>
</dbReference>
<comment type="similarity">
    <text evidence="2 3">Belongs to the DegT/DnrJ/EryC1 family.</text>
</comment>
<protein>
    <submittedName>
        <fullName evidence="4">Aminotransferase DegT</fullName>
    </submittedName>
</protein>
<dbReference type="RefSeq" id="WP_188752634.1">
    <property type="nucleotide sequence ID" value="NZ_BMIK01000013.1"/>
</dbReference>
<dbReference type="Gene3D" id="3.40.640.10">
    <property type="entry name" value="Type I PLP-dependent aspartate aminotransferase-like (Major domain)"/>
    <property type="match status" value="1"/>
</dbReference>
<dbReference type="PANTHER" id="PTHR30244">
    <property type="entry name" value="TRANSAMINASE"/>
    <property type="match status" value="1"/>
</dbReference>
<keyword evidence="1 3" id="KW-0663">Pyridoxal phosphate</keyword>
<organism evidence="4 5">
    <name type="scientific">Parapedobacter defluvii</name>
    <dbReference type="NCBI Taxonomy" id="2045106"/>
    <lineage>
        <taxon>Bacteria</taxon>
        <taxon>Pseudomonadati</taxon>
        <taxon>Bacteroidota</taxon>
        <taxon>Sphingobacteriia</taxon>
        <taxon>Sphingobacteriales</taxon>
        <taxon>Sphingobacteriaceae</taxon>
        <taxon>Parapedobacter</taxon>
    </lineage>
</organism>
<accession>A0ABQ1MDU5</accession>
<dbReference type="InterPro" id="IPR000653">
    <property type="entry name" value="DegT/StrS_aminotransferase"/>
</dbReference>
<evidence type="ECO:0000313" key="5">
    <source>
        <dbReference type="Proteomes" id="UP000597338"/>
    </source>
</evidence>
<dbReference type="CDD" id="cd00616">
    <property type="entry name" value="AHBA_syn"/>
    <property type="match status" value="1"/>
</dbReference>
<reference evidence="5" key="1">
    <citation type="journal article" date="2019" name="Int. J. Syst. Evol. Microbiol.">
        <title>The Global Catalogue of Microorganisms (GCM) 10K type strain sequencing project: providing services to taxonomists for standard genome sequencing and annotation.</title>
        <authorList>
            <consortium name="The Broad Institute Genomics Platform"/>
            <consortium name="The Broad Institute Genome Sequencing Center for Infectious Disease"/>
            <person name="Wu L."/>
            <person name="Ma J."/>
        </authorList>
    </citation>
    <scope>NUCLEOTIDE SEQUENCE [LARGE SCALE GENOMIC DNA]</scope>
    <source>
        <strain evidence="5">CGMCC 1.15342</strain>
    </source>
</reference>
<dbReference type="Pfam" id="PF01041">
    <property type="entry name" value="DegT_DnrJ_EryC1"/>
    <property type="match status" value="1"/>
</dbReference>
<proteinExistence type="inferred from homology"/>
<keyword evidence="4" id="KW-0808">Transferase</keyword>
<evidence type="ECO:0000256" key="1">
    <source>
        <dbReference type="ARBA" id="ARBA00022898"/>
    </source>
</evidence>
<dbReference type="InterPro" id="IPR015421">
    <property type="entry name" value="PyrdxlP-dep_Trfase_major"/>
</dbReference>
<gene>
    <name evidence="4" type="ORF">GCM10011386_33780</name>
</gene>
<name>A0ABQ1MDU5_9SPHI</name>
<comment type="caution">
    <text evidence="4">The sequence shown here is derived from an EMBL/GenBank/DDBJ whole genome shotgun (WGS) entry which is preliminary data.</text>
</comment>
<evidence type="ECO:0000256" key="2">
    <source>
        <dbReference type="ARBA" id="ARBA00037999"/>
    </source>
</evidence>
<dbReference type="InterPro" id="IPR015424">
    <property type="entry name" value="PyrdxlP-dep_Trfase"/>
</dbReference>
<dbReference type="EMBL" id="BMIK01000013">
    <property type="protein sequence ID" value="GGC38898.1"/>
    <property type="molecule type" value="Genomic_DNA"/>
</dbReference>
<dbReference type="SUPFAM" id="SSF53383">
    <property type="entry name" value="PLP-dependent transferases"/>
    <property type="match status" value="1"/>
</dbReference>
<evidence type="ECO:0000256" key="3">
    <source>
        <dbReference type="RuleBase" id="RU004508"/>
    </source>
</evidence>
<evidence type="ECO:0000313" key="4">
    <source>
        <dbReference type="EMBL" id="GGC38898.1"/>
    </source>
</evidence>
<dbReference type="PANTHER" id="PTHR30244:SF9">
    <property type="entry name" value="PROTEIN RV3402C"/>
    <property type="match status" value="1"/>
</dbReference>
<sequence>MIPVTKPYLPPVESYQNLVSDIWNRRWLTNHGPLVNELEEKLRRYIDNPYLLFVSNGTVALQIAIKALNLKGEIITTPFSYVATTSSILWEQCKPVFVDIEESSFNIDPTKIEEQITSKTTAILATHVFGNACEIEKIEEIANKYNLKVLYDAAHCFGTGYKGQSIFNYGNISVCSFHATKLFHTIEGGGIICNSGVLHEKSTLLRNFGHTSPITFGDIGINGKNSEFHAAMGLCCFDDLESIMLRRKEQWLYYRDVLTEISGIKLLKIHPDIKYNYSYFPVVFDSEGTMFRVIEALNANYIIPRRYFFPSLNKLKFLEKPEACPISESISSKIICLPLYHDLKIHEQDLIVSILKKHLS</sequence>